<dbReference type="SUPFAM" id="SSF52788">
    <property type="entry name" value="Phosphotyrosine protein phosphatases I"/>
    <property type="match status" value="1"/>
</dbReference>
<evidence type="ECO:0000313" key="7">
    <source>
        <dbReference type="Proteomes" id="UP001523550"/>
    </source>
</evidence>
<dbReference type="Pfam" id="PF01451">
    <property type="entry name" value="LMWPc"/>
    <property type="match status" value="1"/>
</dbReference>
<dbReference type="Proteomes" id="UP001523550">
    <property type="component" value="Unassembled WGS sequence"/>
</dbReference>
<dbReference type="InterPro" id="IPR036196">
    <property type="entry name" value="Ptyr_pPase_sf"/>
</dbReference>
<protein>
    <recommendedName>
        <fullName evidence="2">protein-tyrosine-phosphatase</fullName>
        <ecNumber evidence="2">3.1.3.48</ecNumber>
    </recommendedName>
</protein>
<dbReference type="InterPro" id="IPR050438">
    <property type="entry name" value="LMW_PTPase"/>
</dbReference>
<keyword evidence="7" id="KW-1185">Reference proteome</keyword>
<dbReference type="PRINTS" id="PR00719">
    <property type="entry name" value="LMWPTPASE"/>
</dbReference>
<dbReference type="RefSeq" id="WP_253445443.1">
    <property type="nucleotide sequence ID" value="NZ_JALJYF010000001.1"/>
</dbReference>
<dbReference type="InterPro" id="IPR017867">
    <property type="entry name" value="Tyr_phospatase_low_mol_wt"/>
</dbReference>
<organism evidence="6 7">
    <name type="scientific">Natronospira proteinivora</name>
    <dbReference type="NCBI Taxonomy" id="1807133"/>
    <lineage>
        <taxon>Bacteria</taxon>
        <taxon>Pseudomonadati</taxon>
        <taxon>Pseudomonadota</taxon>
        <taxon>Gammaproteobacteria</taxon>
        <taxon>Natronospirales</taxon>
        <taxon>Natronospiraceae</taxon>
        <taxon>Natronospira</taxon>
    </lineage>
</organism>
<dbReference type="CDD" id="cd16343">
    <property type="entry name" value="LMWPTP"/>
    <property type="match status" value="1"/>
</dbReference>
<evidence type="ECO:0000256" key="3">
    <source>
        <dbReference type="ARBA" id="ARBA00022801"/>
    </source>
</evidence>
<evidence type="ECO:0000313" key="6">
    <source>
        <dbReference type="EMBL" id="MCP1726710.1"/>
    </source>
</evidence>
<feature type="domain" description="Phosphotyrosine protein phosphatase I" evidence="5">
    <location>
        <begin position="3"/>
        <end position="151"/>
    </location>
</feature>
<evidence type="ECO:0000259" key="5">
    <source>
        <dbReference type="SMART" id="SM00226"/>
    </source>
</evidence>
<dbReference type="SMART" id="SM00226">
    <property type="entry name" value="LMWPc"/>
    <property type="match status" value="1"/>
</dbReference>
<dbReference type="PANTHER" id="PTHR11717:SF7">
    <property type="entry name" value="LOW MOLECULAR WEIGHT PHOSPHOTYROSINE PROTEIN PHOSPHATASE"/>
    <property type="match status" value="1"/>
</dbReference>
<proteinExistence type="inferred from homology"/>
<keyword evidence="4" id="KW-0904">Protein phosphatase</keyword>
<accession>A0ABT1G5Y4</accession>
<dbReference type="GO" id="GO:0004725">
    <property type="term" value="F:protein tyrosine phosphatase activity"/>
    <property type="evidence" value="ECO:0007669"/>
    <property type="project" value="UniProtKB-EC"/>
</dbReference>
<dbReference type="InterPro" id="IPR023485">
    <property type="entry name" value="Ptyr_pPase"/>
</dbReference>
<dbReference type="EMBL" id="JALJYF010000001">
    <property type="protein sequence ID" value="MCP1726710.1"/>
    <property type="molecule type" value="Genomic_DNA"/>
</dbReference>
<name>A0ABT1G5Y4_9GAMM</name>
<evidence type="ECO:0000256" key="4">
    <source>
        <dbReference type="ARBA" id="ARBA00022912"/>
    </source>
</evidence>
<keyword evidence="3 6" id="KW-0378">Hydrolase</keyword>
<gene>
    <name evidence="6" type="ORF">J2T60_000675</name>
</gene>
<dbReference type="EC" id="3.1.3.48" evidence="2"/>
<sequence length="157" mass="17253">MSKRILFVCMGNICRSPTAEAVFRHRLTAHGHALSLVIDSAGTHGYHVGHPPDGRAVEAAARRGVSLEGITARRVEEGDFHRFDLILCADESNLRMLEEMQPPGSPARLQLLLEFADSSEREVPDPYYGGDKGFEKVLDLIESACDGLIHRLASSSR</sequence>
<comment type="similarity">
    <text evidence="1">Belongs to the low molecular weight phosphotyrosine protein phosphatase family.</text>
</comment>
<reference evidence="6 7" key="1">
    <citation type="submission" date="2022-03" db="EMBL/GenBank/DDBJ databases">
        <title>Genomic Encyclopedia of Type Strains, Phase III (KMG-III): the genomes of soil and plant-associated and newly described type strains.</title>
        <authorList>
            <person name="Whitman W."/>
        </authorList>
    </citation>
    <scope>NUCLEOTIDE SEQUENCE [LARGE SCALE GENOMIC DNA]</scope>
    <source>
        <strain evidence="6 7">BSker1</strain>
    </source>
</reference>
<comment type="caution">
    <text evidence="6">The sequence shown here is derived from an EMBL/GenBank/DDBJ whole genome shotgun (WGS) entry which is preliminary data.</text>
</comment>
<evidence type="ECO:0000256" key="1">
    <source>
        <dbReference type="ARBA" id="ARBA00011063"/>
    </source>
</evidence>
<dbReference type="Gene3D" id="3.40.50.2300">
    <property type="match status" value="1"/>
</dbReference>
<evidence type="ECO:0000256" key="2">
    <source>
        <dbReference type="ARBA" id="ARBA00013064"/>
    </source>
</evidence>
<dbReference type="PANTHER" id="PTHR11717">
    <property type="entry name" value="LOW MOLECULAR WEIGHT PROTEIN TYROSINE PHOSPHATASE"/>
    <property type="match status" value="1"/>
</dbReference>